<sequence length="209" mass="24259">MQEHSLGKKVKRLRNSQGISQEFLAEESGLSIRTIQRIEKGETSPNGDTCRKLSDALKVSPNDLMGWTQVEDVEFLKKLNLSALTFIFFPLLGILVPALMWISKKDKVKDVDKIAKKVINFEIMWVILLFLIPVIIKPILFGFIDLLMEVLLSSFNMSYSRLGFDHLTDAKIIWILMYLVNIYYIIVNTFRIHDEKKIKYFPSIKFLKN</sequence>
<keyword evidence="3 6" id="KW-1133">Transmembrane helix</keyword>
<evidence type="ECO:0000256" key="4">
    <source>
        <dbReference type="ARBA" id="ARBA00023125"/>
    </source>
</evidence>
<evidence type="ECO:0000256" key="5">
    <source>
        <dbReference type="ARBA" id="ARBA00023136"/>
    </source>
</evidence>
<evidence type="ECO:0000313" key="9">
    <source>
        <dbReference type="Proteomes" id="UP001589605"/>
    </source>
</evidence>
<feature type="transmembrane region" description="Helical" evidence="6">
    <location>
        <begin position="172"/>
        <end position="190"/>
    </location>
</feature>
<dbReference type="SMART" id="SM00530">
    <property type="entry name" value="HTH_XRE"/>
    <property type="match status" value="1"/>
</dbReference>
<keyword evidence="2 6" id="KW-0812">Transmembrane</keyword>
<gene>
    <name evidence="8" type="ORF">ACFFVB_06210</name>
</gene>
<dbReference type="InterPro" id="IPR050807">
    <property type="entry name" value="TransReg_Diox_bact_type"/>
</dbReference>
<keyword evidence="9" id="KW-1185">Reference proteome</keyword>
<evidence type="ECO:0000256" key="2">
    <source>
        <dbReference type="ARBA" id="ARBA00022692"/>
    </source>
</evidence>
<protein>
    <submittedName>
        <fullName evidence="8">Helix-turn-helix domain-containing protein</fullName>
    </submittedName>
</protein>
<evidence type="ECO:0000259" key="7">
    <source>
        <dbReference type="PROSITE" id="PS50943"/>
    </source>
</evidence>
<dbReference type="EMBL" id="JBHMEZ010000003">
    <property type="protein sequence ID" value="MFB9052670.1"/>
    <property type="molecule type" value="Genomic_DNA"/>
</dbReference>
<feature type="domain" description="HTH cro/C1-type" evidence="7">
    <location>
        <begin position="10"/>
        <end position="64"/>
    </location>
</feature>
<dbReference type="InterPro" id="IPR019109">
    <property type="entry name" value="MamF_MmsF"/>
</dbReference>
<keyword evidence="4" id="KW-0238">DNA-binding</keyword>
<comment type="subcellular location">
    <subcellularLocation>
        <location evidence="1">Membrane</location>
        <topology evidence="1">Multi-pass membrane protein</topology>
    </subcellularLocation>
</comment>
<dbReference type="Pfam" id="PF01381">
    <property type="entry name" value="HTH_3"/>
    <property type="match status" value="1"/>
</dbReference>
<dbReference type="InterPro" id="IPR010982">
    <property type="entry name" value="Lambda_DNA-bd_dom_sf"/>
</dbReference>
<proteinExistence type="predicted"/>
<dbReference type="PANTHER" id="PTHR46797:SF1">
    <property type="entry name" value="METHYLPHOSPHONATE SYNTHASE"/>
    <property type="match status" value="1"/>
</dbReference>
<dbReference type="RefSeq" id="WP_382381850.1">
    <property type="nucleotide sequence ID" value="NZ_JBHMEZ010000003.1"/>
</dbReference>
<evidence type="ECO:0000313" key="8">
    <source>
        <dbReference type="EMBL" id="MFB9052670.1"/>
    </source>
</evidence>
<dbReference type="Pfam" id="PF09685">
    <property type="entry name" value="MamF_MmsF"/>
    <property type="match status" value="1"/>
</dbReference>
<dbReference type="PROSITE" id="PS50943">
    <property type="entry name" value="HTH_CROC1"/>
    <property type="match status" value="1"/>
</dbReference>
<evidence type="ECO:0000256" key="6">
    <source>
        <dbReference type="SAM" id="Phobius"/>
    </source>
</evidence>
<evidence type="ECO:0000256" key="1">
    <source>
        <dbReference type="ARBA" id="ARBA00004141"/>
    </source>
</evidence>
<dbReference type="Proteomes" id="UP001589605">
    <property type="component" value="Unassembled WGS sequence"/>
</dbReference>
<keyword evidence="5 6" id="KW-0472">Membrane</keyword>
<evidence type="ECO:0000256" key="3">
    <source>
        <dbReference type="ARBA" id="ARBA00022989"/>
    </source>
</evidence>
<dbReference type="PANTHER" id="PTHR46797">
    <property type="entry name" value="HTH-TYPE TRANSCRIPTIONAL REGULATOR"/>
    <property type="match status" value="1"/>
</dbReference>
<accession>A0ABV5EZU8</accession>
<dbReference type="CDD" id="cd00093">
    <property type="entry name" value="HTH_XRE"/>
    <property type="match status" value="1"/>
</dbReference>
<name>A0ABV5EZU8_9FLAO</name>
<reference evidence="8 9" key="1">
    <citation type="submission" date="2024-09" db="EMBL/GenBank/DDBJ databases">
        <authorList>
            <person name="Sun Q."/>
            <person name="Mori K."/>
        </authorList>
    </citation>
    <scope>NUCLEOTIDE SEQUENCE [LARGE SCALE GENOMIC DNA]</scope>
    <source>
        <strain evidence="8 9">CECT 8286</strain>
    </source>
</reference>
<dbReference type="SUPFAM" id="SSF47413">
    <property type="entry name" value="lambda repressor-like DNA-binding domains"/>
    <property type="match status" value="1"/>
</dbReference>
<feature type="transmembrane region" description="Helical" evidence="6">
    <location>
        <begin position="81"/>
        <end position="102"/>
    </location>
</feature>
<comment type="caution">
    <text evidence="8">The sequence shown here is derived from an EMBL/GenBank/DDBJ whole genome shotgun (WGS) entry which is preliminary data.</text>
</comment>
<dbReference type="Gene3D" id="1.10.260.40">
    <property type="entry name" value="lambda repressor-like DNA-binding domains"/>
    <property type="match status" value="1"/>
</dbReference>
<dbReference type="InterPro" id="IPR001387">
    <property type="entry name" value="Cro/C1-type_HTH"/>
</dbReference>
<feature type="transmembrane region" description="Helical" evidence="6">
    <location>
        <begin position="123"/>
        <end position="152"/>
    </location>
</feature>
<organism evidence="8 9">
    <name type="scientific">Formosa undariae</name>
    <dbReference type="NCBI Taxonomy" id="1325436"/>
    <lineage>
        <taxon>Bacteria</taxon>
        <taxon>Pseudomonadati</taxon>
        <taxon>Bacteroidota</taxon>
        <taxon>Flavobacteriia</taxon>
        <taxon>Flavobacteriales</taxon>
        <taxon>Flavobacteriaceae</taxon>
        <taxon>Formosa</taxon>
    </lineage>
</organism>